<comment type="subcellular location">
    <subcellularLocation>
        <location evidence="8">Cell outer membrane</location>
        <topology evidence="8">Lipid-anchor</topology>
    </subcellularLocation>
</comment>
<dbReference type="Proteomes" id="UP000317155">
    <property type="component" value="Unassembled WGS sequence"/>
</dbReference>
<proteinExistence type="inferred from homology"/>
<dbReference type="GO" id="GO:0051301">
    <property type="term" value="P:cell division"/>
    <property type="evidence" value="ECO:0007669"/>
    <property type="project" value="UniProtKB-KW"/>
</dbReference>
<keyword evidence="2 8" id="KW-0732">Signal</keyword>
<feature type="signal peptide" evidence="9">
    <location>
        <begin position="1"/>
        <end position="22"/>
    </location>
</feature>
<dbReference type="PRINTS" id="PR01021">
    <property type="entry name" value="OMPADOMAIN"/>
</dbReference>
<keyword evidence="7" id="KW-0131">Cell cycle</keyword>
<sequence length="171" mass="18508">MQKNVFCWAMMIVCCAVSFGCAKKTQVAENLEAPTAVAAPVASAPVDNSGRQSSASDLRVGNDQMGMKTINFEFDSYVLSEGSKAILQQNAQWMKANPSANIVIEGHCDERGSDEYNMALGENRARAASNYLVSLGVAPESLRIVSYGEEKPVAFGSNEAAWSQNRRAEFK</sequence>
<evidence type="ECO:0000313" key="12">
    <source>
        <dbReference type="Proteomes" id="UP000317155"/>
    </source>
</evidence>
<dbReference type="HAMAP" id="MF_02204">
    <property type="entry name" value="Pal"/>
    <property type="match status" value="1"/>
</dbReference>
<dbReference type="PANTHER" id="PTHR30329:SF21">
    <property type="entry name" value="LIPOPROTEIN YIAD-RELATED"/>
    <property type="match status" value="1"/>
</dbReference>
<evidence type="ECO:0000259" key="10">
    <source>
        <dbReference type="PROSITE" id="PS51123"/>
    </source>
</evidence>
<name>A0A550JKW0_9BACT</name>
<dbReference type="InterPro" id="IPR050330">
    <property type="entry name" value="Bact_OuterMem_StrucFunc"/>
</dbReference>
<dbReference type="Pfam" id="PF00691">
    <property type="entry name" value="OmpA"/>
    <property type="match status" value="1"/>
</dbReference>
<evidence type="ECO:0000256" key="9">
    <source>
        <dbReference type="SAM" id="SignalP"/>
    </source>
</evidence>
<protein>
    <recommendedName>
        <fullName evidence="8">Peptidoglycan-associated lipoprotein</fullName>
        <shortName evidence="8">PAL</shortName>
    </recommendedName>
</protein>
<dbReference type="InterPro" id="IPR006664">
    <property type="entry name" value="OMP_bac"/>
</dbReference>
<accession>A0A550JKW0</accession>
<dbReference type="InterPro" id="IPR039001">
    <property type="entry name" value="Pal"/>
</dbReference>
<dbReference type="AlphaFoldDB" id="A0A550JKW0"/>
<dbReference type="GO" id="GO:0009279">
    <property type="term" value="C:cell outer membrane"/>
    <property type="evidence" value="ECO:0007669"/>
    <property type="project" value="UniProtKB-SubCell"/>
</dbReference>
<comment type="caution">
    <text evidence="11">The sequence shown here is derived from an EMBL/GenBank/DDBJ whole genome shotgun (WGS) entry which is preliminary data.</text>
</comment>
<keyword evidence="1" id="KW-0132">Cell division</keyword>
<dbReference type="SUPFAM" id="SSF103088">
    <property type="entry name" value="OmpA-like"/>
    <property type="match status" value="1"/>
</dbReference>
<organism evidence="11 12">
    <name type="scientific">Trichloromonas acetexigens</name>
    <dbReference type="NCBI Taxonomy" id="38815"/>
    <lineage>
        <taxon>Bacteria</taxon>
        <taxon>Pseudomonadati</taxon>
        <taxon>Thermodesulfobacteriota</taxon>
        <taxon>Desulfuromonadia</taxon>
        <taxon>Desulfuromonadales</taxon>
        <taxon>Trichloromonadaceae</taxon>
        <taxon>Trichloromonas</taxon>
    </lineage>
</organism>
<dbReference type="EMBL" id="VJVV01000001">
    <property type="protein sequence ID" value="TRO83856.1"/>
    <property type="molecule type" value="Genomic_DNA"/>
</dbReference>
<dbReference type="RefSeq" id="WP_092052662.1">
    <property type="nucleotide sequence ID" value="NZ_FOJJ01000001.1"/>
</dbReference>
<dbReference type="PROSITE" id="PS51123">
    <property type="entry name" value="OMPA_2"/>
    <property type="match status" value="1"/>
</dbReference>
<evidence type="ECO:0000256" key="2">
    <source>
        <dbReference type="ARBA" id="ARBA00022729"/>
    </source>
</evidence>
<dbReference type="PANTHER" id="PTHR30329">
    <property type="entry name" value="STATOR ELEMENT OF FLAGELLAR MOTOR COMPLEX"/>
    <property type="match status" value="1"/>
</dbReference>
<gene>
    <name evidence="8 11" type="primary">pal</name>
    <name evidence="11" type="ORF">FL622_01355</name>
</gene>
<dbReference type="InterPro" id="IPR006665">
    <property type="entry name" value="OmpA-like"/>
</dbReference>
<keyword evidence="12" id="KW-1185">Reference proteome</keyword>
<evidence type="ECO:0000256" key="4">
    <source>
        <dbReference type="ARBA" id="ARBA00023139"/>
    </source>
</evidence>
<evidence type="ECO:0000256" key="7">
    <source>
        <dbReference type="ARBA" id="ARBA00023306"/>
    </source>
</evidence>
<feature type="chain" id="PRO_5021907213" description="Peptidoglycan-associated lipoprotein" evidence="9">
    <location>
        <begin position="23"/>
        <end position="171"/>
    </location>
</feature>
<dbReference type="CDD" id="cd07185">
    <property type="entry name" value="OmpA_C-like"/>
    <property type="match status" value="1"/>
</dbReference>
<keyword evidence="6 8" id="KW-0449">Lipoprotein</keyword>
<dbReference type="NCBIfam" id="TIGR02802">
    <property type="entry name" value="Pal_lipo"/>
    <property type="match status" value="1"/>
</dbReference>
<dbReference type="OrthoDB" id="9809164at2"/>
<dbReference type="InterPro" id="IPR014169">
    <property type="entry name" value="Pal_lipo_C"/>
</dbReference>
<evidence type="ECO:0000256" key="3">
    <source>
        <dbReference type="ARBA" id="ARBA00023136"/>
    </source>
</evidence>
<keyword evidence="3 8" id="KW-0472">Membrane</keyword>
<dbReference type="Gene3D" id="3.30.1330.60">
    <property type="entry name" value="OmpA-like domain"/>
    <property type="match status" value="1"/>
</dbReference>
<comment type="similarity">
    <text evidence="8">Belongs to the Pal lipoprotein family.</text>
</comment>
<keyword evidence="4 8" id="KW-0564">Palmitate</keyword>
<dbReference type="PROSITE" id="PS51257">
    <property type="entry name" value="PROKAR_LIPOPROTEIN"/>
    <property type="match status" value="1"/>
</dbReference>
<evidence type="ECO:0000256" key="1">
    <source>
        <dbReference type="ARBA" id="ARBA00022618"/>
    </source>
</evidence>
<keyword evidence="5 8" id="KW-0998">Cell outer membrane</keyword>
<evidence type="ECO:0000313" key="11">
    <source>
        <dbReference type="EMBL" id="TRO83856.1"/>
    </source>
</evidence>
<evidence type="ECO:0000256" key="5">
    <source>
        <dbReference type="ARBA" id="ARBA00023237"/>
    </source>
</evidence>
<evidence type="ECO:0000256" key="8">
    <source>
        <dbReference type="HAMAP-Rule" id="MF_02204"/>
    </source>
</evidence>
<reference evidence="11 12" key="1">
    <citation type="submission" date="2019-07" db="EMBL/GenBank/DDBJ databases">
        <title>Insights of Desulfuromonas acetexigens electromicrobiology.</title>
        <authorList>
            <person name="Katuri K."/>
            <person name="Sapireddy V."/>
            <person name="Shaw D.R."/>
            <person name="Saikaly P."/>
        </authorList>
    </citation>
    <scope>NUCLEOTIDE SEQUENCE [LARGE SCALE GENOMIC DNA]</scope>
    <source>
        <strain evidence="11 12">2873</strain>
    </source>
</reference>
<feature type="domain" description="OmpA-like" evidence="10">
    <location>
        <begin position="59"/>
        <end position="171"/>
    </location>
</feature>
<evidence type="ECO:0000256" key="6">
    <source>
        <dbReference type="ARBA" id="ARBA00023288"/>
    </source>
</evidence>
<dbReference type="InterPro" id="IPR036737">
    <property type="entry name" value="OmpA-like_sf"/>
</dbReference>